<dbReference type="HAMAP" id="MF_00520">
    <property type="entry name" value="Ribulokinase"/>
    <property type="match status" value="1"/>
</dbReference>
<comment type="similarity">
    <text evidence="7 9">Belongs to the ribulokinase family.</text>
</comment>
<dbReference type="NCBIfam" id="NF003154">
    <property type="entry name" value="PRK04123.1"/>
    <property type="match status" value="1"/>
</dbReference>
<dbReference type="InterPro" id="IPR043129">
    <property type="entry name" value="ATPase_NBD"/>
</dbReference>
<dbReference type="RefSeq" id="WP_021297056.1">
    <property type="nucleotide sequence ID" value="NZ_AURB01000141.1"/>
</dbReference>
<reference evidence="11" key="1">
    <citation type="journal article" date="2022" name="G3 (Bethesda)">
        <title>Unveiling the complete genome sequence of Alicyclobacillus acidoterrestris DSM 3922T, a taint-producing strain.</title>
        <authorList>
            <person name="Leonardo I.C."/>
            <person name="Barreto Crespo M.T."/>
            <person name="Gaspar F.B."/>
        </authorList>
    </citation>
    <scope>NUCLEOTIDE SEQUENCE [LARGE SCALE GENOMIC DNA]</scope>
    <source>
        <strain evidence="11">DSM 3922</strain>
    </source>
</reference>
<gene>
    <name evidence="7" type="primary">araB</name>
    <name evidence="10" type="ORF">K1I37_17365</name>
</gene>
<dbReference type="CDD" id="cd07781">
    <property type="entry name" value="ASKHA_NBD_FGGY_L-RBK"/>
    <property type="match status" value="1"/>
</dbReference>
<dbReference type="NCBIfam" id="TIGR01234">
    <property type="entry name" value="L-ribulokinase"/>
    <property type="match status" value="1"/>
</dbReference>
<dbReference type="GO" id="GO:0019150">
    <property type="term" value="F:D-ribulokinase activity"/>
    <property type="evidence" value="ECO:0007669"/>
    <property type="project" value="TreeGrafter"/>
</dbReference>
<dbReference type="InterPro" id="IPR018485">
    <property type="entry name" value="FGGY_C"/>
</dbReference>
<keyword evidence="4 7" id="KW-0067">ATP-binding</keyword>
<dbReference type="KEGG" id="aaco:K1I37_17365"/>
<dbReference type="InterPro" id="IPR018484">
    <property type="entry name" value="FGGY_N"/>
</dbReference>
<keyword evidence="6 7" id="KW-0119">Carbohydrate metabolism</keyword>
<evidence type="ECO:0000313" key="11">
    <source>
        <dbReference type="Proteomes" id="UP000829401"/>
    </source>
</evidence>
<keyword evidence="3 7" id="KW-0418">Kinase</keyword>
<dbReference type="AlphaFoldDB" id="T0BMB2"/>
<comment type="pathway">
    <text evidence="7 9">Carbohydrate degradation; L-arabinose degradation via L-ribulose; D-xylulose 5-phosphate from L-arabinose (bacterial route): step 2/3.</text>
</comment>
<dbReference type="Proteomes" id="UP000829401">
    <property type="component" value="Chromosome"/>
</dbReference>
<dbReference type="GO" id="GO:0005737">
    <property type="term" value="C:cytoplasm"/>
    <property type="evidence" value="ECO:0007669"/>
    <property type="project" value="TreeGrafter"/>
</dbReference>
<dbReference type="GO" id="GO:0019569">
    <property type="term" value="P:L-arabinose catabolic process to D-xylulose 5-phosphate"/>
    <property type="evidence" value="ECO:0007669"/>
    <property type="project" value="UniProtKB-UniRule"/>
</dbReference>
<proteinExistence type="inferred from homology"/>
<dbReference type="PANTHER" id="PTHR43435">
    <property type="entry name" value="RIBULOKINASE"/>
    <property type="match status" value="1"/>
</dbReference>
<dbReference type="GO" id="GO:0008741">
    <property type="term" value="F:ribulokinase activity"/>
    <property type="evidence" value="ECO:0007669"/>
    <property type="project" value="UniProtKB-UniRule"/>
</dbReference>
<dbReference type="PANTHER" id="PTHR43435:SF4">
    <property type="entry name" value="FGGY CARBOHYDRATE KINASE DOMAIN-CONTAINING PROTEIN"/>
    <property type="match status" value="1"/>
</dbReference>
<evidence type="ECO:0000256" key="4">
    <source>
        <dbReference type="ARBA" id="ARBA00022840"/>
    </source>
</evidence>
<keyword evidence="11" id="KW-1185">Reference proteome</keyword>
<accession>T0BMB2</accession>
<comment type="catalytic activity">
    <reaction evidence="7 9">
        <text>L-ribulose + ATP = L-ribulose 5-phosphate + ADP + H(+)</text>
        <dbReference type="Rhea" id="RHEA:22072"/>
        <dbReference type="ChEBI" id="CHEBI:15378"/>
        <dbReference type="ChEBI" id="CHEBI:16880"/>
        <dbReference type="ChEBI" id="CHEBI:30616"/>
        <dbReference type="ChEBI" id="CHEBI:58226"/>
        <dbReference type="ChEBI" id="CHEBI:456216"/>
        <dbReference type="EC" id="2.7.1.16"/>
    </reaction>
</comment>
<dbReference type="Pfam" id="PF02782">
    <property type="entry name" value="FGGY_C"/>
    <property type="match status" value="1"/>
</dbReference>
<protein>
    <recommendedName>
        <fullName evidence="7 8">Ribulokinase</fullName>
        <ecNumber evidence="7 8">2.7.1.16</ecNumber>
    </recommendedName>
</protein>
<evidence type="ECO:0000256" key="9">
    <source>
        <dbReference type="RuleBase" id="RU003455"/>
    </source>
</evidence>
<keyword evidence="5 7" id="KW-0054">Arabinose catabolism</keyword>
<evidence type="ECO:0000256" key="6">
    <source>
        <dbReference type="ARBA" id="ARBA00023277"/>
    </source>
</evidence>
<dbReference type="Gene3D" id="3.30.420.40">
    <property type="match status" value="2"/>
</dbReference>
<evidence type="ECO:0000256" key="8">
    <source>
        <dbReference type="NCBIfam" id="TIGR01234"/>
    </source>
</evidence>
<dbReference type="InterPro" id="IPR000577">
    <property type="entry name" value="Carb_kinase_FGGY"/>
</dbReference>
<dbReference type="EMBL" id="CP080467">
    <property type="protein sequence ID" value="UNO48416.1"/>
    <property type="molecule type" value="Genomic_DNA"/>
</dbReference>
<dbReference type="InterPro" id="IPR005929">
    <property type="entry name" value="Ribulokinase"/>
</dbReference>
<evidence type="ECO:0000256" key="1">
    <source>
        <dbReference type="ARBA" id="ARBA00022679"/>
    </source>
</evidence>
<sequence>MSRYTLGLDFGTESARVVIVDVETGKVVGRHRTVYAHGVLSDRLPTGEALGDKWALQHPKDWVDAVEESVPQAVAQAGIRASDIVGIGIDFTSCTLLPIDVDGMPLCLRDDYRRRPHSWPKLWKHHAAWKEASRLTEVARSRNEVFLSRCGGHISPEWALPKMLQVLEEDEQIWAAADRFVEAGDWMVFHLTGAFVRNAGGAGFKAMWHVRDGFPPSDYLRAVHPQLAHLAATKLRGPVVPVGARAGRLAPSVAKRLGLPAGIPVATAVIDAFAAVPGLGVTAAGQLALAMGTSTCHMLLASHEVLVEGITGVVRDGIVPGYFGYEAGQAAVGDIFAWYAKSVPVDVVRAADGAGVSIFTWLEREAARLAPGESGLIALDWWNGNRSVLADTQLSGAVLGYSLATTPAEVYRALMEATAFGTRRIVEQFEAANLPVQTLHIGGGIAQKNAFLMQLYADITGRKVYVPSESENVAVGAAIFGAMVAGREHGGYDTFAEAVESMTSGHPGAVYSPNPAHRATYDKLYQVYLTLHDDLGRDRAYLMHELRHLREAAKAPIGDCAGE</sequence>
<keyword evidence="1 7" id="KW-0808">Transferase</keyword>
<evidence type="ECO:0000256" key="2">
    <source>
        <dbReference type="ARBA" id="ARBA00022741"/>
    </source>
</evidence>
<evidence type="ECO:0000256" key="5">
    <source>
        <dbReference type="ARBA" id="ARBA00022935"/>
    </source>
</evidence>
<evidence type="ECO:0000256" key="7">
    <source>
        <dbReference type="HAMAP-Rule" id="MF_00520"/>
    </source>
</evidence>
<comment type="catalytic activity">
    <reaction evidence="7">
        <text>D-ribulose + ATP = D-ribulose 5-phosphate + ADP + H(+)</text>
        <dbReference type="Rhea" id="RHEA:17601"/>
        <dbReference type="ChEBI" id="CHEBI:15378"/>
        <dbReference type="ChEBI" id="CHEBI:17173"/>
        <dbReference type="ChEBI" id="CHEBI:30616"/>
        <dbReference type="ChEBI" id="CHEBI:58121"/>
        <dbReference type="ChEBI" id="CHEBI:456216"/>
        <dbReference type="EC" id="2.7.1.16"/>
    </reaction>
</comment>
<keyword evidence="2 7" id="KW-0547">Nucleotide-binding</keyword>
<evidence type="ECO:0000256" key="3">
    <source>
        <dbReference type="ARBA" id="ARBA00022777"/>
    </source>
</evidence>
<dbReference type="PIRSF" id="PIRSF000538">
    <property type="entry name" value="GlpK"/>
    <property type="match status" value="1"/>
</dbReference>
<name>T0BMB2_ALIAG</name>
<dbReference type="EC" id="2.7.1.16" evidence="7 8"/>
<evidence type="ECO:0000313" key="10">
    <source>
        <dbReference type="EMBL" id="UNO48416.1"/>
    </source>
</evidence>
<dbReference type="eggNOG" id="COG1069">
    <property type="taxonomic scope" value="Bacteria"/>
</dbReference>
<dbReference type="GO" id="GO:0005524">
    <property type="term" value="F:ATP binding"/>
    <property type="evidence" value="ECO:0007669"/>
    <property type="project" value="UniProtKB-UniRule"/>
</dbReference>
<dbReference type="Pfam" id="PF00370">
    <property type="entry name" value="FGGY_N"/>
    <property type="match status" value="1"/>
</dbReference>
<dbReference type="OrthoDB" id="9805576at2"/>
<dbReference type="SUPFAM" id="SSF53067">
    <property type="entry name" value="Actin-like ATPase domain"/>
    <property type="match status" value="2"/>
</dbReference>
<dbReference type="STRING" id="1356854.N007_10000"/>
<accession>A0A9E6ZKB0</accession>
<organism evidence="10 11">
    <name type="scientific">Alicyclobacillus acidoterrestris (strain ATCC 49025 / DSM 3922 / CIP 106132 / NCIMB 13137 / GD3B)</name>
    <dbReference type="NCBI Taxonomy" id="1356854"/>
    <lineage>
        <taxon>Bacteria</taxon>
        <taxon>Bacillati</taxon>
        <taxon>Bacillota</taxon>
        <taxon>Bacilli</taxon>
        <taxon>Bacillales</taxon>
        <taxon>Alicyclobacillaceae</taxon>
        <taxon>Alicyclobacillus</taxon>
    </lineage>
</organism>